<reference evidence="2 3" key="1">
    <citation type="submission" date="2020-09" db="EMBL/GenBank/DDBJ databases">
        <title>De no assembly of potato wild relative species, Solanum commersonii.</title>
        <authorList>
            <person name="Cho K."/>
        </authorList>
    </citation>
    <scope>NUCLEOTIDE SEQUENCE [LARGE SCALE GENOMIC DNA]</scope>
    <source>
        <strain evidence="2">LZ3.2</strain>
        <tissue evidence="2">Leaf</tissue>
    </source>
</reference>
<evidence type="ECO:0000256" key="1">
    <source>
        <dbReference type="SAM" id="MobiDB-lite"/>
    </source>
</evidence>
<evidence type="ECO:0000313" key="3">
    <source>
        <dbReference type="Proteomes" id="UP000824120"/>
    </source>
</evidence>
<protein>
    <submittedName>
        <fullName evidence="2">Uncharacterized protein</fullName>
    </submittedName>
</protein>
<keyword evidence="3" id="KW-1185">Reference proteome</keyword>
<dbReference type="Proteomes" id="UP000824120">
    <property type="component" value="Chromosome 12"/>
</dbReference>
<dbReference type="EMBL" id="JACXVP010000012">
    <property type="protein sequence ID" value="KAG5571729.1"/>
    <property type="molecule type" value="Genomic_DNA"/>
</dbReference>
<gene>
    <name evidence="2" type="ORF">H5410_061495</name>
</gene>
<evidence type="ECO:0000313" key="2">
    <source>
        <dbReference type="EMBL" id="KAG5571729.1"/>
    </source>
</evidence>
<dbReference type="AlphaFoldDB" id="A0A9J5W877"/>
<sequence length="79" mass="8817">MTISFCKNNHDDVVDGVEDDVVEIDTKKSEQVTVDQDVSDKMQPNIPLPDKDSTTLTSISSATQEAIDTYFWPSNSFEC</sequence>
<feature type="region of interest" description="Disordered" evidence="1">
    <location>
        <begin position="31"/>
        <end position="54"/>
    </location>
</feature>
<organism evidence="2 3">
    <name type="scientific">Solanum commersonii</name>
    <name type="common">Commerson's wild potato</name>
    <name type="synonym">Commerson's nightshade</name>
    <dbReference type="NCBI Taxonomy" id="4109"/>
    <lineage>
        <taxon>Eukaryota</taxon>
        <taxon>Viridiplantae</taxon>
        <taxon>Streptophyta</taxon>
        <taxon>Embryophyta</taxon>
        <taxon>Tracheophyta</taxon>
        <taxon>Spermatophyta</taxon>
        <taxon>Magnoliopsida</taxon>
        <taxon>eudicotyledons</taxon>
        <taxon>Gunneridae</taxon>
        <taxon>Pentapetalae</taxon>
        <taxon>asterids</taxon>
        <taxon>lamiids</taxon>
        <taxon>Solanales</taxon>
        <taxon>Solanaceae</taxon>
        <taxon>Solanoideae</taxon>
        <taxon>Solaneae</taxon>
        <taxon>Solanum</taxon>
    </lineage>
</organism>
<name>A0A9J5W877_SOLCO</name>
<proteinExistence type="predicted"/>
<comment type="caution">
    <text evidence="2">The sequence shown here is derived from an EMBL/GenBank/DDBJ whole genome shotgun (WGS) entry which is preliminary data.</text>
</comment>
<accession>A0A9J5W877</accession>